<dbReference type="PROSITE" id="PS50164">
    <property type="entry name" value="GIY_YIG"/>
    <property type="match status" value="1"/>
</dbReference>
<keyword evidence="5" id="KW-1185">Reference proteome</keyword>
<dbReference type="GO" id="GO:0016747">
    <property type="term" value="F:acyltransferase activity, transferring groups other than amino-acyl groups"/>
    <property type="evidence" value="ECO:0007669"/>
    <property type="project" value="InterPro"/>
</dbReference>
<evidence type="ECO:0000259" key="3">
    <source>
        <dbReference type="PROSITE" id="PS51186"/>
    </source>
</evidence>
<dbReference type="CDD" id="cd10456">
    <property type="entry name" value="GIY-YIG_UPF0213"/>
    <property type="match status" value="1"/>
</dbReference>
<dbReference type="SUPFAM" id="SSF55729">
    <property type="entry name" value="Acyl-CoA N-acyltransferases (Nat)"/>
    <property type="match status" value="1"/>
</dbReference>
<reference evidence="4" key="1">
    <citation type="journal article" date="2022" name="Int. J. Syst. Evol. Microbiol.">
        <title>Genome-based, phenotypic and chemotaxonomic classification of Faecalibacterium strains: proposal of three novel species Faecalibacterium duncaniae sp. nov., Faecalibacterium hattorii sp. nov. and Faecalibacterium gallinarum sp. nov. .</title>
        <authorList>
            <person name="Sakamoto M."/>
            <person name="Sakurai N."/>
            <person name="Tanno H."/>
            <person name="Iino T."/>
            <person name="Ohkuma M."/>
            <person name="Endo A."/>
        </authorList>
    </citation>
    <scope>NUCLEOTIDE SEQUENCE</scope>
    <source>
        <strain evidence="4">JCM 17207</strain>
    </source>
</reference>
<organism evidence="4 5">
    <name type="scientific">Faecalibacterium gallinarum</name>
    <dbReference type="NCBI Taxonomy" id="2903556"/>
    <lineage>
        <taxon>Bacteria</taxon>
        <taxon>Bacillati</taxon>
        <taxon>Bacillota</taxon>
        <taxon>Clostridia</taxon>
        <taxon>Eubacteriales</taxon>
        <taxon>Oscillospiraceae</taxon>
        <taxon>Faecalibacterium</taxon>
    </lineage>
</organism>
<feature type="domain" description="GIY-YIG" evidence="2">
    <location>
        <begin position="9"/>
        <end position="84"/>
    </location>
</feature>
<gene>
    <name evidence="4" type="ORF">JCM17207_08710</name>
</gene>
<comment type="similarity">
    <text evidence="1">Belongs to the UPF0213 family.</text>
</comment>
<dbReference type="Gene3D" id="3.40.1440.10">
    <property type="entry name" value="GIY-YIG endonuclease"/>
    <property type="match status" value="1"/>
</dbReference>
<dbReference type="InterPro" id="IPR016181">
    <property type="entry name" value="Acyl_CoA_acyltransferase"/>
</dbReference>
<dbReference type="InterPro" id="IPR035901">
    <property type="entry name" value="GIY-YIG_endonuc_sf"/>
</dbReference>
<dbReference type="AlphaFoldDB" id="A0AA37MX99"/>
<evidence type="ECO:0000313" key="5">
    <source>
        <dbReference type="Proteomes" id="UP001055185"/>
    </source>
</evidence>
<sequence>MAETQHSPAPAYVYMVRCAGGQLYTGWTNDPAARLHAHKSGKGAKATRAMGAVGLAYLEPCPDKSAALRREAALKKLTKAEKEALCSAWAETNRPRLSVATRADAADILEIYNWYVLNHTATFQITPSTLEEYEAWVDRTLECAPLLLARDGAGKLLGYACAHPWHEREAFRWDVESTIYCAPEARGMGVAEKLYGALIELLRLQGYWNVYALLADPNPASERFHQKFGFVCQGRQARTGYKFGKWQGLSTWGLSLREGQGAPEPVKAPLCGEELENLLKKYNL</sequence>
<protein>
    <recommendedName>
        <fullName evidence="6">GNAT family N-acetyltransferase</fullName>
    </recommendedName>
</protein>
<name>A0AA37MX99_9FIRM</name>
<dbReference type="Pfam" id="PF13420">
    <property type="entry name" value="Acetyltransf_4"/>
    <property type="match status" value="1"/>
</dbReference>
<accession>A0AA37MX99</accession>
<evidence type="ECO:0008006" key="6">
    <source>
        <dbReference type="Google" id="ProtNLM"/>
    </source>
</evidence>
<evidence type="ECO:0000259" key="2">
    <source>
        <dbReference type="PROSITE" id="PS50164"/>
    </source>
</evidence>
<dbReference type="CDD" id="cd04301">
    <property type="entry name" value="NAT_SF"/>
    <property type="match status" value="1"/>
</dbReference>
<dbReference type="Proteomes" id="UP001055185">
    <property type="component" value="Unassembled WGS sequence"/>
</dbReference>
<dbReference type="SMART" id="SM00465">
    <property type="entry name" value="GIYc"/>
    <property type="match status" value="1"/>
</dbReference>
<dbReference type="InterPro" id="IPR050190">
    <property type="entry name" value="UPF0213_domain"/>
</dbReference>
<feature type="domain" description="N-acetyltransferase" evidence="3">
    <location>
        <begin position="95"/>
        <end position="250"/>
    </location>
</feature>
<dbReference type="PANTHER" id="PTHR34477">
    <property type="entry name" value="UPF0213 PROTEIN YHBQ"/>
    <property type="match status" value="1"/>
</dbReference>
<dbReference type="Gene3D" id="3.40.630.30">
    <property type="match status" value="1"/>
</dbReference>
<dbReference type="EMBL" id="BQKV01000027">
    <property type="protein sequence ID" value="GJN64246.1"/>
    <property type="molecule type" value="Genomic_DNA"/>
</dbReference>
<dbReference type="PANTHER" id="PTHR34477:SF1">
    <property type="entry name" value="UPF0213 PROTEIN YHBQ"/>
    <property type="match status" value="1"/>
</dbReference>
<dbReference type="RefSeq" id="WP_238316478.1">
    <property type="nucleotide sequence ID" value="NZ_BQKV01000027.1"/>
</dbReference>
<dbReference type="Pfam" id="PF01541">
    <property type="entry name" value="GIY-YIG"/>
    <property type="match status" value="1"/>
</dbReference>
<dbReference type="InterPro" id="IPR000305">
    <property type="entry name" value="GIY-YIG_endonuc"/>
</dbReference>
<dbReference type="SUPFAM" id="SSF82771">
    <property type="entry name" value="GIY-YIG endonuclease"/>
    <property type="match status" value="1"/>
</dbReference>
<evidence type="ECO:0000256" key="1">
    <source>
        <dbReference type="ARBA" id="ARBA00007435"/>
    </source>
</evidence>
<proteinExistence type="inferred from homology"/>
<comment type="caution">
    <text evidence="4">The sequence shown here is derived from an EMBL/GenBank/DDBJ whole genome shotgun (WGS) entry which is preliminary data.</text>
</comment>
<evidence type="ECO:0000313" key="4">
    <source>
        <dbReference type="EMBL" id="GJN64246.1"/>
    </source>
</evidence>
<dbReference type="PROSITE" id="PS51186">
    <property type="entry name" value="GNAT"/>
    <property type="match status" value="1"/>
</dbReference>
<dbReference type="InterPro" id="IPR000182">
    <property type="entry name" value="GNAT_dom"/>
</dbReference>